<comment type="caution">
    <text evidence="1">The sequence shown here is derived from an EMBL/GenBank/DDBJ whole genome shotgun (WGS) entry which is preliminary data.</text>
</comment>
<accession>A0A4Y2R401</accession>
<keyword evidence="2" id="KW-1185">Reference proteome</keyword>
<organism evidence="1 2">
    <name type="scientific">Araneus ventricosus</name>
    <name type="common">Orbweaver spider</name>
    <name type="synonym">Epeira ventricosa</name>
    <dbReference type="NCBI Taxonomy" id="182803"/>
    <lineage>
        <taxon>Eukaryota</taxon>
        <taxon>Metazoa</taxon>
        <taxon>Ecdysozoa</taxon>
        <taxon>Arthropoda</taxon>
        <taxon>Chelicerata</taxon>
        <taxon>Arachnida</taxon>
        <taxon>Araneae</taxon>
        <taxon>Araneomorphae</taxon>
        <taxon>Entelegynae</taxon>
        <taxon>Araneoidea</taxon>
        <taxon>Araneidae</taxon>
        <taxon>Araneus</taxon>
    </lineage>
</organism>
<proteinExistence type="predicted"/>
<reference evidence="1 2" key="1">
    <citation type="journal article" date="2019" name="Sci. Rep.">
        <title>Orb-weaving spider Araneus ventricosus genome elucidates the spidroin gene catalogue.</title>
        <authorList>
            <person name="Kono N."/>
            <person name="Nakamura H."/>
            <person name="Ohtoshi R."/>
            <person name="Moran D.A.P."/>
            <person name="Shinohara A."/>
            <person name="Yoshida Y."/>
            <person name="Fujiwara M."/>
            <person name="Mori M."/>
            <person name="Tomita M."/>
            <person name="Arakawa K."/>
        </authorList>
    </citation>
    <scope>NUCLEOTIDE SEQUENCE [LARGE SCALE GENOMIC DNA]</scope>
</reference>
<name>A0A4Y2R401_ARAVE</name>
<protein>
    <submittedName>
        <fullName evidence="1">Uncharacterized protein</fullName>
    </submittedName>
</protein>
<dbReference type="EMBL" id="BGPR01015665">
    <property type="protein sequence ID" value="GBN70150.1"/>
    <property type="molecule type" value="Genomic_DNA"/>
</dbReference>
<evidence type="ECO:0000313" key="2">
    <source>
        <dbReference type="Proteomes" id="UP000499080"/>
    </source>
</evidence>
<dbReference type="Proteomes" id="UP000499080">
    <property type="component" value="Unassembled WGS sequence"/>
</dbReference>
<sequence>MHPNYATSSQGITETFLDSRIGETPRTHIFRPWWKASEVDRNHETSDNTRHTSMCPNYACSSQGITEKFRGSRIDELPWKAIELDRNHAESDNTEVSSMYHNYISSSRGVIETSN</sequence>
<gene>
    <name evidence="1" type="ORF">AVEN_90049_1</name>
</gene>
<dbReference type="AlphaFoldDB" id="A0A4Y2R401"/>
<evidence type="ECO:0000313" key="1">
    <source>
        <dbReference type="EMBL" id="GBN70150.1"/>
    </source>
</evidence>